<gene>
    <name evidence="2" type="ORF">GSI_07176</name>
</gene>
<dbReference type="AlphaFoldDB" id="A0A2G8S9P4"/>
<feature type="region of interest" description="Disordered" evidence="1">
    <location>
        <begin position="1"/>
        <end position="21"/>
    </location>
</feature>
<evidence type="ECO:0000313" key="2">
    <source>
        <dbReference type="EMBL" id="PIL30477.1"/>
    </source>
</evidence>
<evidence type="ECO:0000256" key="1">
    <source>
        <dbReference type="SAM" id="MobiDB-lite"/>
    </source>
</evidence>
<dbReference type="Proteomes" id="UP000230002">
    <property type="component" value="Unassembled WGS sequence"/>
</dbReference>
<sequence>MGSPSDMSGRGRGRCQDKRKGERHVLGTAQAFLDAIGAMEGEGGPEGGICECNGSPQLADMSGTNEVGVAALWEVEVGKYLSKKLWGERIGRCERVLEGMQLDYPRFCAENHKALFRCFAGDILANVVGGDKT</sequence>
<keyword evidence="3" id="KW-1185">Reference proteome</keyword>
<evidence type="ECO:0000313" key="3">
    <source>
        <dbReference type="Proteomes" id="UP000230002"/>
    </source>
</evidence>
<dbReference type="EMBL" id="AYKW01000014">
    <property type="protein sequence ID" value="PIL30477.1"/>
    <property type="molecule type" value="Genomic_DNA"/>
</dbReference>
<protein>
    <submittedName>
        <fullName evidence="2">Uncharacterized protein</fullName>
    </submittedName>
</protein>
<proteinExistence type="predicted"/>
<name>A0A2G8S9P4_9APHY</name>
<reference evidence="2 3" key="1">
    <citation type="journal article" date="2015" name="Sci. Rep.">
        <title>Chromosome-level genome map provides insights into diverse defense mechanisms in the medicinal fungus Ganoderma sinense.</title>
        <authorList>
            <person name="Zhu Y."/>
            <person name="Xu J."/>
            <person name="Sun C."/>
            <person name="Zhou S."/>
            <person name="Xu H."/>
            <person name="Nelson D.R."/>
            <person name="Qian J."/>
            <person name="Song J."/>
            <person name="Luo H."/>
            <person name="Xiang L."/>
            <person name="Li Y."/>
            <person name="Xu Z."/>
            <person name="Ji A."/>
            <person name="Wang L."/>
            <person name="Lu S."/>
            <person name="Hayward A."/>
            <person name="Sun W."/>
            <person name="Li X."/>
            <person name="Schwartz D.C."/>
            <person name="Wang Y."/>
            <person name="Chen S."/>
        </authorList>
    </citation>
    <scope>NUCLEOTIDE SEQUENCE [LARGE SCALE GENOMIC DNA]</scope>
    <source>
        <strain evidence="2 3">ZZ0214-1</strain>
    </source>
</reference>
<organism evidence="2 3">
    <name type="scientific">Ganoderma sinense ZZ0214-1</name>
    <dbReference type="NCBI Taxonomy" id="1077348"/>
    <lineage>
        <taxon>Eukaryota</taxon>
        <taxon>Fungi</taxon>
        <taxon>Dikarya</taxon>
        <taxon>Basidiomycota</taxon>
        <taxon>Agaricomycotina</taxon>
        <taxon>Agaricomycetes</taxon>
        <taxon>Polyporales</taxon>
        <taxon>Polyporaceae</taxon>
        <taxon>Ganoderma</taxon>
    </lineage>
</organism>
<accession>A0A2G8S9P4</accession>
<comment type="caution">
    <text evidence="2">The sequence shown here is derived from an EMBL/GenBank/DDBJ whole genome shotgun (WGS) entry which is preliminary data.</text>
</comment>